<dbReference type="RefSeq" id="WP_006941072.1">
    <property type="nucleotide sequence ID" value="NZ_GL538184.1"/>
</dbReference>
<name>E2ZA29_9FIRM</name>
<dbReference type="InterPro" id="IPR012312">
    <property type="entry name" value="Hemerythrin-like"/>
</dbReference>
<dbReference type="PANTHER" id="PTHR39966:SF3">
    <property type="entry name" value="DUF438 DOMAIN-CONTAINING PROTEIN"/>
    <property type="match status" value="1"/>
</dbReference>
<evidence type="ECO:0000313" key="3">
    <source>
        <dbReference type="EMBL" id="EFQ04791.1"/>
    </source>
</evidence>
<dbReference type="eggNOG" id="COG2461">
    <property type="taxonomic scope" value="Bacteria"/>
</dbReference>
<reference evidence="3 4" key="1">
    <citation type="submission" date="2010-08" db="EMBL/GenBank/DDBJ databases">
        <authorList>
            <person name="Weinstock G."/>
            <person name="Sodergren E."/>
            <person name="Clifton S."/>
            <person name="Fulton L."/>
            <person name="Fulton B."/>
            <person name="Courtney L."/>
            <person name="Fronick C."/>
            <person name="Harrison M."/>
            <person name="Strong C."/>
            <person name="Farmer C."/>
            <person name="Delahaunty K."/>
            <person name="Markovic C."/>
            <person name="Hall O."/>
            <person name="Minx P."/>
            <person name="Tomlinson C."/>
            <person name="Mitreva M."/>
            <person name="Hou S."/>
            <person name="Chen J."/>
            <person name="Wollam A."/>
            <person name="Pepin K.H."/>
            <person name="Johnson M."/>
            <person name="Bhonagiri V."/>
            <person name="Zhang X."/>
            <person name="Suruliraj S."/>
            <person name="Warren W."/>
            <person name="Chinwalla A."/>
            <person name="Mardis E.R."/>
            <person name="Wilson R.K."/>
        </authorList>
    </citation>
    <scope>NUCLEOTIDE SEQUENCE [LARGE SCALE GENOMIC DNA]</scope>
    <source>
        <strain evidence="3 4">F0359</strain>
    </source>
</reference>
<dbReference type="AlphaFoldDB" id="E2ZA29"/>
<dbReference type="InterPro" id="IPR035965">
    <property type="entry name" value="PAS-like_dom_sf"/>
</dbReference>
<proteinExistence type="predicted"/>
<dbReference type="Pfam" id="PF13596">
    <property type="entry name" value="PAS_10"/>
    <property type="match status" value="1"/>
</dbReference>
<evidence type="ECO:0000313" key="4">
    <source>
        <dbReference type="Proteomes" id="UP000003195"/>
    </source>
</evidence>
<dbReference type="EMBL" id="AECS01000010">
    <property type="protein sequence ID" value="EFQ04791.1"/>
    <property type="molecule type" value="Genomic_DNA"/>
</dbReference>
<dbReference type="Gene3D" id="3.30.450.20">
    <property type="entry name" value="PAS domain"/>
    <property type="match status" value="1"/>
</dbReference>
<dbReference type="GO" id="GO:0005886">
    <property type="term" value="C:plasma membrane"/>
    <property type="evidence" value="ECO:0007669"/>
    <property type="project" value="TreeGrafter"/>
</dbReference>
<organism evidence="3 4">
    <name type="scientific">Megasphaera micronuciformis F0359</name>
    <dbReference type="NCBI Taxonomy" id="706434"/>
    <lineage>
        <taxon>Bacteria</taxon>
        <taxon>Bacillati</taxon>
        <taxon>Bacillota</taxon>
        <taxon>Negativicutes</taxon>
        <taxon>Veillonellales</taxon>
        <taxon>Veillonellaceae</taxon>
        <taxon>Megasphaera</taxon>
    </lineage>
</organism>
<dbReference type="HOGENOM" id="CLU_026706_1_0_9"/>
<dbReference type="InterPro" id="IPR015077">
    <property type="entry name" value="DUF1858"/>
</dbReference>
<protein>
    <submittedName>
        <fullName evidence="3">PAS domain S-box protein</fullName>
    </submittedName>
</protein>
<dbReference type="Gene3D" id="1.20.120.520">
    <property type="entry name" value="nmb1532 protein domain like"/>
    <property type="match status" value="1"/>
</dbReference>
<dbReference type="SUPFAM" id="SSF55785">
    <property type="entry name" value="PYP-like sensor domain (PAS domain)"/>
    <property type="match status" value="1"/>
</dbReference>
<dbReference type="InterPro" id="IPR038062">
    <property type="entry name" value="ScdA-like_N_sf"/>
</dbReference>
<accession>E2ZA29</accession>
<sequence>MVQADVFKVDIEKCKELVRIKRAYITGHMSFDEARKELTSRFDSVTPEEFAYGEQQLKEDGIEDGEMQDRMDELLKLFDGILKGRECEELPEGHPIRTFLEENKAMEGLVSRMKALLKKDKFIKNEWLEVYDGLLLYQRHFARKHNQLFPALEAKGFDRPTAIMWSFDDAVRNAVTRGKRLLDTDQDKLFLELQPEVIDKIEDIMLKEKSILYPTALKLLTEDEFRQMRLGEEEVGFANIEAPSGFLPEKEAALPTNAGFVGELNDLLQKYGVKSSAEDILEVANGKLTLEQINLIYRHMPMDLTFTDENDIVKFYTDTKERIFDRSAGIIGRVLQNCHPREVRPIVNRVVESLRSGEKDKVQFTLKKKDRIVHIEYIGVHDEKGKFRGVLETMQDVTPFTKDGESVAAEERRNEIIQNSQAGKEVAASAPDKGAELTTSITMAGLFDKYPYLKEWFIALSPTYSKLKNPVVFAAMGRIATLDMVAQRGGFEPEALLEKVKTEIDRHEREE</sequence>
<dbReference type="Gene3D" id="1.10.3910.10">
    <property type="entry name" value="SP0561-like"/>
    <property type="match status" value="1"/>
</dbReference>
<evidence type="ECO:0000259" key="1">
    <source>
        <dbReference type="Pfam" id="PF01814"/>
    </source>
</evidence>
<comment type="caution">
    <text evidence="3">The sequence shown here is derived from an EMBL/GenBank/DDBJ whole genome shotgun (WGS) entry which is preliminary data.</text>
</comment>
<gene>
    <name evidence="3" type="ORF">HMPREF9429_00287</name>
</gene>
<dbReference type="SUPFAM" id="SSF140683">
    <property type="entry name" value="SP0561-like"/>
    <property type="match status" value="1"/>
</dbReference>
<dbReference type="PANTHER" id="PTHR39966">
    <property type="entry name" value="BLL2471 PROTEIN-RELATED"/>
    <property type="match status" value="1"/>
</dbReference>
<feature type="domain" description="DUF1858" evidence="2">
    <location>
        <begin position="440"/>
        <end position="496"/>
    </location>
</feature>
<feature type="domain" description="Hemerythrin-like" evidence="1">
    <location>
        <begin position="94"/>
        <end position="215"/>
    </location>
</feature>
<dbReference type="Pfam" id="PF08984">
    <property type="entry name" value="DUF1858"/>
    <property type="match status" value="1"/>
</dbReference>
<dbReference type="Pfam" id="PF01814">
    <property type="entry name" value="Hemerythrin"/>
    <property type="match status" value="1"/>
</dbReference>
<dbReference type="STRING" id="706434.HMPREF9429_00287"/>
<dbReference type="Proteomes" id="UP000003195">
    <property type="component" value="Unassembled WGS sequence"/>
</dbReference>
<keyword evidence="4" id="KW-1185">Reference proteome</keyword>
<evidence type="ECO:0000259" key="2">
    <source>
        <dbReference type="Pfam" id="PF08984"/>
    </source>
</evidence>